<dbReference type="InParanoid" id="A0A2K1JTE3"/>
<evidence type="ECO:0000313" key="3">
    <source>
        <dbReference type="EnsemblPlants" id="PAC:32956653.CDS.1"/>
    </source>
</evidence>
<evidence type="ECO:0000256" key="1">
    <source>
        <dbReference type="SAM" id="MobiDB-lite"/>
    </source>
</evidence>
<accession>A0A2K1JTE3</accession>
<reference evidence="3" key="3">
    <citation type="submission" date="2020-12" db="UniProtKB">
        <authorList>
            <consortium name="EnsemblPlants"/>
        </authorList>
    </citation>
    <scope>IDENTIFICATION</scope>
</reference>
<sequence>MLEQKGQKRLRPRLQAKSVRSRGIKPRSVPWEGTKIPLHQLRLGKEPIRQPTHNAASPPCHHAPISHTPSLYCKCPHQKQFNRRFSFSLPATGSTPPNAQPQQSSESSP</sequence>
<dbReference type="EMBL" id="ABEU02000011">
    <property type="protein sequence ID" value="PNR44798.1"/>
    <property type="molecule type" value="Genomic_DNA"/>
</dbReference>
<protein>
    <submittedName>
        <fullName evidence="2 3">Uncharacterized protein</fullName>
    </submittedName>
</protein>
<name>A0A2K1JTE3_PHYPA</name>
<dbReference type="EnsemblPlants" id="Pp3c11_4090V3.1">
    <property type="protein sequence ID" value="PAC:32956653.CDS.1"/>
    <property type="gene ID" value="Pp3c11_4090"/>
</dbReference>
<reference evidence="2 4" key="1">
    <citation type="journal article" date="2008" name="Science">
        <title>The Physcomitrella genome reveals evolutionary insights into the conquest of land by plants.</title>
        <authorList>
            <person name="Rensing S."/>
            <person name="Lang D."/>
            <person name="Zimmer A."/>
            <person name="Terry A."/>
            <person name="Salamov A."/>
            <person name="Shapiro H."/>
            <person name="Nishiyama T."/>
            <person name="Perroud P.-F."/>
            <person name="Lindquist E."/>
            <person name="Kamisugi Y."/>
            <person name="Tanahashi T."/>
            <person name="Sakakibara K."/>
            <person name="Fujita T."/>
            <person name="Oishi K."/>
            <person name="Shin-I T."/>
            <person name="Kuroki Y."/>
            <person name="Toyoda A."/>
            <person name="Suzuki Y."/>
            <person name="Hashimoto A."/>
            <person name="Yamaguchi K."/>
            <person name="Sugano A."/>
            <person name="Kohara Y."/>
            <person name="Fujiyama A."/>
            <person name="Anterola A."/>
            <person name="Aoki S."/>
            <person name="Ashton N."/>
            <person name="Barbazuk W.B."/>
            <person name="Barker E."/>
            <person name="Bennetzen J."/>
            <person name="Bezanilla M."/>
            <person name="Blankenship R."/>
            <person name="Cho S.H."/>
            <person name="Dutcher S."/>
            <person name="Estelle M."/>
            <person name="Fawcett J.A."/>
            <person name="Gundlach H."/>
            <person name="Hanada K."/>
            <person name="Heyl A."/>
            <person name="Hicks K.A."/>
            <person name="Hugh J."/>
            <person name="Lohr M."/>
            <person name="Mayer K."/>
            <person name="Melkozernov A."/>
            <person name="Murata T."/>
            <person name="Nelson D."/>
            <person name="Pils B."/>
            <person name="Prigge M."/>
            <person name="Reiss B."/>
            <person name="Renner T."/>
            <person name="Rombauts S."/>
            <person name="Rushton P."/>
            <person name="Sanderfoot A."/>
            <person name="Schween G."/>
            <person name="Shiu S.-H."/>
            <person name="Stueber K."/>
            <person name="Theodoulou F.L."/>
            <person name="Tu H."/>
            <person name="Van de Peer Y."/>
            <person name="Verrier P.J."/>
            <person name="Waters E."/>
            <person name="Wood A."/>
            <person name="Yang L."/>
            <person name="Cove D."/>
            <person name="Cuming A."/>
            <person name="Hasebe M."/>
            <person name="Lucas S."/>
            <person name="Mishler D.B."/>
            <person name="Reski R."/>
            <person name="Grigoriev I."/>
            <person name="Quatrano R.S."/>
            <person name="Boore J.L."/>
        </authorList>
    </citation>
    <scope>NUCLEOTIDE SEQUENCE [LARGE SCALE GENOMIC DNA]</scope>
    <source>
        <strain evidence="3 4">cv. Gransden 2004</strain>
    </source>
</reference>
<proteinExistence type="predicted"/>
<keyword evidence="4" id="KW-1185">Reference proteome</keyword>
<feature type="region of interest" description="Disordered" evidence="1">
    <location>
        <begin position="1"/>
        <end position="38"/>
    </location>
</feature>
<feature type="region of interest" description="Disordered" evidence="1">
    <location>
        <begin position="86"/>
        <end position="109"/>
    </location>
</feature>
<evidence type="ECO:0000313" key="4">
    <source>
        <dbReference type="Proteomes" id="UP000006727"/>
    </source>
</evidence>
<gene>
    <name evidence="2" type="ORF">PHYPA_014568</name>
</gene>
<feature type="compositionally biased region" description="Basic residues" evidence="1">
    <location>
        <begin position="7"/>
        <end position="25"/>
    </location>
</feature>
<dbReference type="Proteomes" id="UP000006727">
    <property type="component" value="Chromosome 11"/>
</dbReference>
<organism evidence="2">
    <name type="scientific">Physcomitrium patens</name>
    <name type="common">Spreading-leaved earth moss</name>
    <name type="synonym">Physcomitrella patens</name>
    <dbReference type="NCBI Taxonomy" id="3218"/>
    <lineage>
        <taxon>Eukaryota</taxon>
        <taxon>Viridiplantae</taxon>
        <taxon>Streptophyta</taxon>
        <taxon>Embryophyta</taxon>
        <taxon>Bryophyta</taxon>
        <taxon>Bryophytina</taxon>
        <taxon>Bryopsida</taxon>
        <taxon>Funariidae</taxon>
        <taxon>Funariales</taxon>
        <taxon>Funariaceae</taxon>
        <taxon>Physcomitrium</taxon>
    </lineage>
</organism>
<reference evidence="2 4" key="2">
    <citation type="journal article" date="2018" name="Plant J.">
        <title>The Physcomitrella patens chromosome-scale assembly reveals moss genome structure and evolution.</title>
        <authorList>
            <person name="Lang D."/>
            <person name="Ullrich K.K."/>
            <person name="Murat F."/>
            <person name="Fuchs J."/>
            <person name="Jenkins J."/>
            <person name="Haas F.B."/>
            <person name="Piednoel M."/>
            <person name="Gundlach H."/>
            <person name="Van Bel M."/>
            <person name="Meyberg R."/>
            <person name="Vives C."/>
            <person name="Morata J."/>
            <person name="Symeonidi A."/>
            <person name="Hiss M."/>
            <person name="Muchero W."/>
            <person name="Kamisugi Y."/>
            <person name="Saleh O."/>
            <person name="Blanc G."/>
            <person name="Decker E.L."/>
            <person name="van Gessel N."/>
            <person name="Grimwood J."/>
            <person name="Hayes R.D."/>
            <person name="Graham S.W."/>
            <person name="Gunter L.E."/>
            <person name="McDaniel S.F."/>
            <person name="Hoernstein S.N.W."/>
            <person name="Larsson A."/>
            <person name="Li F.W."/>
            <person name="Perroud P.F."/>
            <person name="Phillips J."/>
            <person name="Ranjan P."/>
            <person name="Rokshar D.S."/>
            <person name="Rothfels C.J."/>
            <person name="Schneider L."/>
            <person name="Shu S."/>
            <person name="Stevenson D.W."/>
            <person name="Thummler F."/>
            <person name="Tillich M."/>
            <person name="Villarreal Aguilar J.C."/>
            <person name="Widiez T."/>
            <person name="Wong G.K."/>
            <person name="Wymore A."/>
            <person name="Zhang Y."/>
            <person name="Zimmer A.D."/>
            <person name="Quatrano R.S."/>
            <person name="Mayer K.F.X."/>
            <person name="Goodstein D."/>
            <person name="Casacuberta J.M."/>
            <person name="Vandepoele K."/>
            <person name="Reski R."/>
            <person name="Cuming A.C."/>
            <person name="Tuskan G.A."/>
            <person name="Maumus F."/>
            <person name="Salse J."/>
            <person name="Schmutz J."/>
            <person name="Rensing S.A."/>
        </authorList>
    </citation>
    <scope>NUCLEOTIDE SEQUENCE [LARGE SCALE GENOMIC DNA]</scope>
    <source>
        <strain evidence="3 4">cv. Gransden 2004</strain>
    </source>
</reference>
<dbReference type="AlphaFoldDB" id="A0A2K1JTE3"/>
<dbReference type="Gramene" id="Pp3c11_4090V3.1">
    <property type="protein sequence ID" value="PAC:32956653.CDS.1"/>
    <property type="gene ID" value="Pp3c11_4090"/>
</dbReference>
<evidence type="ECO:0000313" key="2">
    <source>
        <dbReference type="EMBL" id="PNR44798.1"/>
    </source>
</evidence>